<evidence type="ECO:0000313" key="2">
    <source>
        <dbReference type="EMBL" id="QXH53761.1"/>
    </source>
</evidence>
<dbReference type="RefSeq" id="WP_217843156.1">
    <property type="nucleotide sequence ID" value="NZ_CP077076.1"/>
</dbReference>
<proteinExistence type="predicted"/>
<dbReference type="EMBL" id="CP077076">
    <property type="protein sequence ID" value="QXH53761.1"/>
    <property type="molecule type" value="Genomic_DNA"/>
</dbReference>
<name>A0ABX8NBN2_9PSED</name>
<dbReference type="InterPro" id="IPR011083">
    <property type="entry name" value="Phage_tail_collar_dom"/>
</dbReference>
<dbReference type="Proteomes" id="UP001046350">
    <property type="component" value="Chromosome"/>
</dbReference>
<feature type="domain" description="Phage tail collar" evidence="1">
    <location>
        <begin position="6"/>
        <end position="61"/>
    </location>
</feature>
<keyword evidence="3" id="KW-1185">Reference proteome</keyword>
<evidence type="ECO:0000313" key="3">
    <source>
        <dbReference type="Proteomes" id="UP001046350"/>
    </source>
</evidence>
<dbReference type="Pfam" id="PF07484">
    <property type="entry name" value="Collar"/>
    <property type="match status" value="1"/>
</dbReference>
<gene>
    <name evidence="2" type="ORF">KSS94_11830</name>
</gene>
<sequence>MDGFVGEIRLFTMSWVPRNWLPCNGQTLTISQNQVLFSLIGNLYGGDGRTTFKLPDLRGRVAIGTVVPTAPTSAHPLGEYEGGETSAIPASIVPLHNHTLRVSSATSGNAGPANNFPGASLLLTNGNNAGNVYVTASATGRTPINANTVVPGNGVPAPNVQPSVVLNYCICANGLYPSRG</sequence>
<protein>
    <submittedName>
        <fullName evidence="2">Tail fiber protein</fullName>
    </submittedName>
</protein>
<organism evidence="2 3">
    <name type="scientific">Pseudomonas fakonensis</name>
    <dbReference type="NCBI Taxonomy" id="2842355"/>
    <lineage>
        <taxon>Bacteria</taxon>
        <taxon>Pseudomonadati</taxon>
        <taxon>Pseudomonadota</taxon>
        <taxon>Gammaproteobacteria</taxon>
        <taxon>Pseudomonadales</taxon>
        <taxon>Pseudomonadaceae</taxon>
        <taxon>Pseudomonas</taxon>
    </lineage>
</organism>
<evidence type="ECO:0000259" key="1">
    <source>
        <dbReference type="Pfam" id="PF07484"/>
    </source>
</evidence>
<reference evidence="2" key="1">
    <citation type="journal article" date="2021" name="Microorganisms">
        <title>The Ever-Expanding Pseudomonas Genus: Description of 43 New Species and Partition of the Pseudomonas putida Group.</title>
        <authorList>
            <person name="Girard L."/>
            <person name="Lood C."/>
            <person name="Hofte M."/>
            <person name="Vandamme P."/>
            <person name="Rokni-Zadeh H."/>
            <person name="van Noort V."/>
            <person name="Lavigne R."/>
            <person name="De Mot R."/>
        </authorList>
    </citation>
    <scope>NUCLEOTIDE SEQUENCE</scope>
    <source>
        <strain evidence="2">COW40</strain>
    </source>
</reference>
<accession>A0ABX8NBN2</accession>